<sequence length="55" mass="5633">MCASAGAPRRRTGTPTAPSTSRMPPYPRTTAARRRIPPSPGATRPTDGSAGNTAP</sequence>
<feature type="region of interest" description="Disordered" evidence="1">
    <location>
        <begin position="1"/>
        <end position="55"/>
    </location>
</feature>
<protein>
    <submittedName>
        <fullName evidence="2">Uncharacterized protein</fullName>
    </submittedName>
</protein>
<evidence type="ECO:0000313" key="2">
    <source>
        <dbReference type="EMBL" id="KAH3848639.1"/>
    </source>
</evidence>
<accession>A0A9D4QYU5</accession>
<dbReference type="EMBL" id="JAIWYP010000003">
    <property type="protein sequence ID" value="KAH3848639.1"/>
    <property type="molecule type" value="Genomic_DNA"/>
</dbReference>
<evidence type="ECO:0000313" key="3">
    <source>
        <dbReference type="Proteomes" id="UP000828390"/>
    </source>
</evidence>
<gene>
    <name evidence="2" type="ORF">DPMN_091019</name>
</gene>
<keyword evidence="3" id="KW-1185">Reference proteome</keyword>
<reference evidence="2" key="2">
    <citation type="submission" date="2020-11" db="EMBL/GenBank/DDBJ databases">
        <authorList>
            <person name="McCartney M.A."/>
            <person name="Auch B."/>
            <person name="Kono T."/>
            <person name="Mallez S."/>
            <person name="Becker A."/>
            <person name="Gohl D.M."/>
            <person name="Silverstein K.A.T."/>
            <person name="Koren S."/>
            <person name="Bechman K.B."/>
            <person name="Herman A."/>
            <person name="Abrahante J.E."/>
            <person name="Garbe J."/>
        </authorList>
    </citation>
    <scope>NUCLEOTIDE SEQUENCE</scope>
    <source>
        <strain evidence="2">Duluth1</strain>
        <tissue evidence="2">Whole animal</tissue>
    </source>
</reference>
<comment type="caution">
    <text evidence="2">The sequence shown here is derived from an EMBL/GenBank/DDBJ whole genome shotgun (WGS) entry which is preliminary data.</text>
</comment>
<evidence type="ECO:0000256" key="1">
    <source>
        <dbReference type="SAM" id="MobiDB-lite"/>
    </source>
</evidence>
<reference evidence="2" key="1">
    <citation type="journal article" date="2019" name="bioRxiv">
        <title>The Genome of the Zebra Mussel, Dreissena polymorpha: A Resource for Invasive Species Research.</title>
        <authorList>
            <person name="McCartney M.A."/>
            <person name="Auch B."/>
            <person name="Kono T."/>
            <person name="Mallez S."/>
            <person name="Zhang Y."/>
            <person name="Obille A."/>
            <person name="Becker A."/>
            <person name="Abrahante J.E."/>
            <person name="Garbe J."/>
            <person name="Badalamenti J.P."/>
            <person name="Herman A."/>
            <person name="Mangelson H."/>
            <person name="Liachko I."/>
            <person name="Sullivan S."/>
            <person name="Sone E.D."/>
            <person name="Koren S."/>
            <person name="Silverstein K.A.T."/>
            <person name="Beckman K.B."/>
            <person name="Gohl D.M."/>
        </authorList>
    </citation>
    <scope>NUCLEOTIDE SEQUENCE</scope>
    <source>
        <strain evidence="2">Duluth1</strain>
        <tissue evidence="2">Whole animal</tissue>
    </source>
</reference>
<dbReference type="AlphaFoldDB" id="A0A9D4QYU5"/>
<name>A0A9D4QYU5_DREPO</name>
<proteinExistence type="predicted"/>
<organism evidence="2 3">
    <name type="scientific">Dreissena polymorpha</name>
    <name type="common">Zebra mussel</name>
    <name type="synonym">Mytilus polymorpha</name>
    <dbReference type="NCBI Taxonomy" id="45954"/>
    <lineage>
        <taxon>Eukaryota</taxon>
        <taxon>Metazoa</taxon>
        <taxon>Spiralia</taxon>
        <taxon>Lophotrochozoa</taxon>
        <taxon>Mollusca</taxon>
        <taxon>Bivalvia</taxon>
        <taxon>Autobranchia</taxon>
        <taxon>Heteroconchia</taxon>
        <taxon>Euheterodonta</taxon>
        <taxon>Imparidentia</taxon>
        <taxon>Neoheterodontei</taxon>
        <taxon>Myida</taxon>
        <taxon>Dreissenoidea</taxon>
        <taxon>Dreissenidae</taxon>
        <taxon>Dreissena</taxon>
    </lineage>
</organism>
<dbReference type="Proteomes" id="UP000828390">
    <property type="component" value="Unassembled WGS sequence"/>
</dbReference>